<keyword evidence="2" id="KW-1185">Reference proteome</keyword>
<dbReference type="Gene3D" id="3.40.50.300">
    <property type="entry name" value="P-loop containing nucleotide triphosphate hydrolases"/>
    <property type="match status" value="1"/>
</dbReference>
<dbReference type="InterPro" id="IPR027417">
    <property type="entry name" value="P-loop_NTPase"/>
</dbReference>
<dbReference type="AlphaFoldDB" id="A0A4P7NYU2"/>
<gene>
    <name evidence="1" type="ORF">GHNINEIG_00785</name>
</gene>
<reference evidence="1 2" key="1">
    <citation type="submission" date="2018-08" db="EMBL/GenBank/DDBJ databases">
        <title>Horizontal acquisition of hydrogen conversion ability and other habitat adaptations in Hydrogenovibrio crunogenus strains.</title>
        <authorList>
            <person name="Gonnella G."/>
            <person name="Adam N."/>
            <person name="Perner M."/>
        </authorList>
    </citation>
    <scope>NUCLEOTIDE SEQUENCE [LARGE SCALE GENOMIC DNA]</scope>
    <source>
        <strain evidence="1 2">SP-41</strain>
    </source>
</reference>
<dbReference type="EMBL" id="CP032096">
    <property type="protein sequence ID" value="QBZ82749.1"/>
    <property type="molecule type" value="Genomic_DNA"/>
</dbReference>
<name>A0A4P7NYU2_9GAMM</name>
<dbReference type="RefSeq" id="WP_135795425.1">
    <property type="nucleotide sequence ID" value="NZ_CP032096.1"/>
</dbReference>
<accession>A0A4P7NYU2</accession>
<dbReference type="Proteomes" id="UP000296201">
    <property type="component" value="Chromosome"/>
</dbReference>
<dbReference type="OrthoDB" id="5615423at2"/>
<evidence type="ECO:0000313" key="1">
    <source>
        <dbReference type="EMBL" id="QBZ82749.1"/>
    </source>
</evidence>
<evidence type="ECO:0000313" key="2">
    <source>
        <dbReference type="Proteomes" id="UP000296201"/>
    </source>
</evidence>
<proteinExistence type="predicted"/>
<organism evidence="1 2">
    <name type="scientific">Hydrogenovibrio crunogenus</name>
    <dbReference type="NCBI Taxonomy" id="39765"/>
    <lineage>
        <taxon>Bacteria</taxon>
        <taxon>Pseudomonadati</taxon>
        <taxon>Pseudomonadota</taxon>
        <taxon>Gammaproteobacteria</taxon>
        <taxon>Thiotrichales</taxon>
        <taxon>Piscirickettsiaceae</taxon>
        <taxon>Hydrogenovibrio</taxon>
    </lineage>
</organism>
<protein>
    <submittedName>
        <fullName evidence="1">Protein mobD</fullName>
    </submittedName>
</protein>
<sequence>MSKTIYISHGDKGGCGKSLLAMIIASILSVKKMPLLLVEADANQSGGQPDVAPRFENDDYAEVVMAPISGQESAEDLIADLFEIIEQTDVEHIVINTPAGASETLEQVGELIGLACKSLGYRLVIFYNIFKTEVAVKQAELVLEGNLVKHADELYLVKNAFFGIPELSSRISLLESFEIPVLHKNVMEKLGDRQNFAKALKTFPIMQRIQVEQFFKSLQNQGFFEVLKLEEQ</sequence>
<dbReference type="SUPFAM" id="SSF52540">
    <property type="entry name" value="P-loop containing nucleoside triphosphate hydrolases"/>
    <property type="match status" value="1"/>
</dbReference>